<comment type="caution">
    <text evidence="2">The sequence shown here is derived from an EMBL/GenBank/DDBJ whole genome shotgun (WGS) entry which is preliminary data.</text>
</comment>
<dbReference type="AlphaFoldDB" id="A0A2T6ABQ4"/>
<feature type="transmembrane region" description="Helical" evidence="1">
    <location>
        <begin position="16"/>
        <end position="37"/>
    </location>
</feature>
<dbReference type="InterPro" id="IPR025961">
    <property type="entry name" value="Metal_resist"/>
</dbReference>
<keyword evidence="1" id="KW-0472">Membrane</keyword>
<accession>A0A2T6ABQ4</accession>
<protein>
    <submittedName>
        <fullName evidence="2">Heavy-metal resistance protein</fullName>
    </submittedName>
</protein>
<proteinExistence type="predicted"/>
<name>A0A2T6ABQ4_9RHOB</name>
<dbReference type="Pfam" id="PF13801">
    <property type="entry name" value="Metal_resist"/>
    <property type="match status" value="1"/>
</dbReference>
<sequence length="164" mass="17860">MSKQSSGVLRGRVTRVVLVISLALNLAVVGLLGGAILREGPPRHHRPPPDVAGAAPYTLALEPDQRHALWGELRSEFRRPPRGGMSETYDRAVALLREDPFDAAAFAALLEEQASAAEARRQTGQRALTNYIAGLPADARLAYADRLEEKLATIADRFRGRRGD</sequence>
<evidence type="ECO:0000256" key="1">
    <source>
        <dbReference type="SAM" id="Phobius"/>
    </source>
</evidence>
<gene>
    <name evidence="2" type="ORF">C8N44_13143</name>
</gene>
<dbReference type="EMBL" id="QBKN01000031">
    <property type="protein sequence ID" value="PTX41202.1"/>
    <property type="molecule type" value="Genomic_DNA"/>
</dbReference>
<reference evidence="2 3" key="1">
    <citation type="submission" date="2018-04" db="EMBL/GenBank/DDBJ databases">
        <title>Genomic Encyclopedia of Archaeal and Bacterial Type Strains, Phase II (KMG-II): from individual species to whole genera.</title>
        <authorList>
            <person name="Goeker M."/>
        </authorList>
    </citation>
    <scope>NUCLEOTIDE SEQUENCE [LARGE SCALE GENOMIC DNA]</scope>
    <source>
        <strain evidence="2 3">DSM 29329</strain>
    </source>
</reference>
<evidence type="ECO:0000313" key="2">
    <source>
        <dbReference type="EMBL" id="PTX41202.1"/>
    </source>
</evidence>
<keyword evidence="3" id="KW-1185">Reference proteome</keyword>
<dbReference type="RefSeq" id="WP_107978404.1">
    <property type="nucleotide sequence ID" value="NZ_BMEZ01000029.1"/>
</dbReference>
<organism evidence="2 3">
    <name type="scientific">Allosediminivita pacifica</name>
    <dbReference type="NCBI Taxonomy" id="1267769"/>
    <lineage>
        <taxon>Bacteria</taxon>
        <taxon>Pseudomonadati</taxon>
        <taxon>Pseudomonadota</taxon>
        <taxon>Alphaproteobacteria</taxon>
        <taxon>Rhodobacterales</taxon>
        <taxon>Paracoccaceae</taxon>
        <taxon>Allosediminivita</taxon>
    </lineage>
</organism>
<evidence type="ECO:0000313" key="3">
    <source>
        <dbReference type="Proteomes" id="UP000244069"/>
    </source>
</evidence>
<keyword evidence="1" id="KW-0812">Transmembrane</keyword>
<keyword evidence="1" id="KW-1133">Transmembrane helix</keyword>
<dbReference type="Proteomes" id="UP000244069">
    <property type="component" value="Unassembled WGS sequence"/>
</dbReference>
<dbReference type="OrthoDB" id="7688532at2"/>